<dbReference type="CDD" id="cd06260">
    <property type="entry name" value="DUF820-like"/>
    <property type="match status" value="1"/>
</dbReference>
<evidence type="ECO:0000259" key="1">
    <source>
        <dbReference type="Pfam" id="PF05685"/>
    </source>
</evidence>
<name>A0A518HL81_9BACT</name>
<dbReference type="InterPro" id="IPR012296">
    <property type="entry name" value="Nuclease_put_TT1808"/>
</dbReference>
<dbReference type="OrthoDB" id="280487at2"/>
<protein>
    <recommendedName>
        <fullName evidence="1">Putative restriction endonuclease domain-containing protein</fullName>
    </recommendedName>
</protein>
<dbReference type="AlphaFoldDB" id="A0A518HL81"/>
<dbReference type="SUPFAM" id="SSF52980">
    <property type="entry name" value="Restriction endonuclease-like"/>
    <property type="match status" value="1"/>
</dbReference>
<evidence type="ECO:0000313" key="2">
    <source>
        <dbReference type="EMBL" id="QDV41580.1"/>
    </source>
</evidence>
<feature type="domain" description="Putative restriction endonuclease" evidence="1">
    <location>
        <begin position="32"/>
        <end position="199"/>
    </location>
</feature>
<dbReference type="InterPro" id="IPR008538">
    <property type="entry name" value="Uma2"/>
</dbReference>
<dbReference type="Pfam" id="PF05685">
    <property type="entry name" value="Uma2"/>
    <property type="match status" value="1"/>
</dbReference>
<accession>A0A518HL81</accession>
<dbReference type="RefSeq" id="WP_145385286.1">
    <property type="nucleotide sequence ID" value="NZ_CP037423.1"/>
</dbReference>
<reference evidence="2 3" key="1">
    <citation type="submission" date="2019-03" db="EMBL/GenBank/DDBJ databases">
        <title>Deep-cultivation of Planctomycetes and their phenomic and genomic characterization uncovers novel biology.</title>
        <authorList>
            <person name="Wiegand S."/>
            <person name="Jogler M."/>
            <person name="Boedeker C."/>
            <person name="Pinto D."/>
            <person name="Vollmers J."/>
            <person name="Rivas-Marin E."/>
            <person name="Kohn T."/>
            <person name="Peeters S.H."/>
            <person name="Heuer A."/>
            <person name="Rast P."/>
            <person name="Oberbeckmann S."/>
            <person name="Bunk B."/>
            <person name="Jeske O."/>
            <person name="Meyerdierks A."/>
            <person name="Storesund J.E."/>
            <person name="Kallscheuer N."/>
            <person name="Luecker S."/>
            <person name="Lage O.M."/>
            <person name="Pohl T."/>
            <person name="Merkel B.J."/>
            <person name="Hornburger P."/>
            <person name="Mueller R.-W."/>
            <person name="Bruemmer F."/>
            <person name="Labrenz M."/>
            <person name="Spormann A.M."/>
            <person name="Op den Camp H."/>
            <person name="Overmann J."/>
            <person name="Amann R."/>
            <person name="Jetten M.S.M."/>
            <person name="Mascher T."/>
            <person name="Medema M.H."/>
            <person name="Devos D.P."/>
            <person name="Kaster A.-K."/>
            <person name="Ovreas L."/>
            <person name="Rohde M."/>
            <person name="Galperin M.Y."/>
            <person name="Jogler C."/>
        </authorList>
    </citation>
    <scope>NUCLEOTIDE SEQUENCE [LARGE SCALE GENOMIC DNA]</scope>
    <source>
        <strain evidence="2 3">Enr13</strain>
    </source>
</reference>
<keyword evidence="3" id="KW-1185">Reference proteome</keyword>
<dbReference type="InterPro" id="IPR011335">
    <property type="entry name" value="Restrct_endonuc-II-like"/>
</dbReference>
<proteinExistence type="predicted"/>
<dbReference type="PANTHER" id="PTHR34107:SF4">
    <property type="entry name" value="SLL1222 PROTEIN"/>
    <property type="match status" value="1"/>
</dbReference>
<dbReference type="KEGG" id="snep:Enr13x_14230"/>
<dbReference type="PANTHER" id="PTHR34107">
    <property type="entry name" value="SLL0198 PROTEIN-RELATED"/>
    <property type="match status" value="1"/>
</dbReference>
<sequence>MSSSTPPSPSSDAAPAWELARLFPLQGQWREEDYFRLPTDRLVELSEGCLEVLPLPTWMHQMIVDFVAGLMRSASAAVGDDARVLQAPLPVTLFAGTIREPDLLYLTPPCFPRSPTSYPDRLDIAVEVVSEGAEARHRDYVAKRSDYARGGVQEYWIIDPFDRTVTVLRLNGDAYDEVGIFRSGETARGSFLPTFELPVDQVMRLADEVV</sequence>
<dbReference type="Gene3D" id="3.90.1570.10">
    <property type="entry name" value="tt1808, chain A"/>
    <property type="match status" value="1"/>
</dbReference>
<organism evidence="2 3">
    <name type="scientific">Stieleria neptunia</name>
    <dbReference type="NCBI Taxonomy" id="2527979"/>
    <lineage>
        <taxon>Bacteria</taxon>
        <taxon>Pseudomonadati</taxon>
        <taxon>Planctomycetota</taxon>
        <taxon>Planctomycetia</taxon>
        <taxon>Pirellulales</taxon>
        <taxon>Pirellulaceae</taxon>
        <taxon>Stieleria</taxon>
    </lineage>
</organism>
<dbReference type="EMBL" id="CP037423">
    <property type="protein sequence ID" value="QDV41580.1"/>
    <property type="molecule type" value="Genomic_DNA"/>
</dbReference>
<dbReference type="Proteomes" id="UP000319004">
    <property type="component" value="Chromosome"/>
</dbReference>
<evidence type="ECO:0000313" key="3">
    <source>
        <dbReference type="Proteomes" id="UP000319004"/>
    </source>
</evidence>
<gene>
    <name evidence="2" type="ORF">Enr13x_14230</name>
</gene>